<keyword evidence="4" id="KW-1185">Reference proteome</keyword>
<dbReference type="EMBL" id="CAJGYM010000220">
    <property type="protein sequence ID" value="CAD6199969.1"/>
    <property type="molecule type" value="Genomic_DNA"/>
</dbReference>
<dbReference type="Proteomes" id="UP000835052">
    <property type="component" value="Unassembled WGS sequence"/>
</dbReference>
<dbReference type="PROSITE" id="PS50878">
    <property type="entry name" value="RT_POL"/>
    <property type="match status" value="1"/>
</dbReference>
<name>A0A8S1HVS0_9PELO</name>
<evidence type="ECO:0000313" key="4">
    <source>
        <dbReference type="Proteomes" id="UP000835052"/>
    </source>
</evidence>
<protein>
    <recommendedName>
        <fullName evidence="2">Reverse transcriptase domain-containing protein</fullName>
    </recommendedName>
</protein>
<evidence type="ECO:0000256" key="1">
    <source>
        <dbReference type="SAM" id="MobiDB-lite"/>
    </source>
</evidence>
<dbReference type="OrthoDB" id="410104at2759"/>
<accession>A0A8S1HVS0</accession>
<dbReference type="InterPro" id="IPR043502">
    <property type="entry name" value="DNA/RNA_pol_sf"/>
</dbReference>
<evidence type="ECO:0000313" key="3">
    <source>
        <dbReference type="EMBL" id="CAD6199969.1"/>
    </source>
</evidence>
<dbReference type="CDD" id="cd01650">
    <property type="entry name" value="RT_nLTR_like"/>
    <property type="match status" value="1"/>
</dbReference>
<dbReference type="PANTHER" id="PTHR47027:SF20">
    <property type="entry name" value="REVERSE TRANSCRIPTASE-LIKE PROTEIN WITH RNA-DIRECTED DNA POLYMERASE DOMAIN"/>
    <property type="match status" value="1"/>
</dbReference>
<feature type="region of interest" description="Disordered" evidence="1">
    <location>
        <begin position="429"/>
        <end position="449"/>
    </location>
</feature>
<evidence type="ECO:0000259" key="2">
    <source>
        <dbReference type="PROSITE" id="PS50878"/>
    </source>
</evidence>
<comment type="caution">
    <text evidence="3">The sequence shown here is derived from an EMBL/GenBank/DDBJ whole genome shotgun (WGS) entry which is preliminary data.</text>
</comment>
<feature type="domain" description="Reverse transcriptase" evidence="2">
    <location>
        <begin position="74"/>
        <end position="326"/>
    </location>
</feature>
<reference evidence="3" key="1">
    <citation type="submission" date="2020-10" db="EMBL/GenBank/DDBJ databases">
        <authorList>
            <person name="Kikuchi T."/>
        </authorList>
    </citation>
    <scope>NUCLEOTIDE SEQUENCE</scope>
    <source>
        <strain evidence="3">NKZ352</strain>
    </source>
</reference>
<organism evidence="3 4">
    <name type="scientific">Caenorhabditis auriculariae</name>
    <dbReference type="NCBI Taxonomy" id="2777116"/>
    <lineage>
        <taxon>Eukaryota</taxon>
        <taxon>Metazoa</taxon>
        <taxon>Ecdysozoa</taxon>
        <taxon>Nematoda</taxon>
        <taxon>Chromadorea</taxon>
        <taxon>Rhabditida</taxon>
        <taxon>Rhabditina</taxon>
        <taxon>Rhabditomorpha</taxon>
        <taxon>Rhabditoidea</taxon>
        <taxon>Rhabditidae</taxon>
        <taxon>Peloderinae</taxon>
        <taxon>Caenorhabditis</taxon>
    </lineage>
</organism>
<proteinExistence type="predicted"/>
<dbReference type="AlphaFoldDB" id="A0A8S1HVS0"/>
<dbReference type="InterPro" id="IPR043128">
    <property type="entry name" value="Rev_trsase/Diguanyl_cyclase"/>
</dbReference>
<sequence>MEPSLRQNKMSRKLFRTLILPSQEDFPPILDEEVRAALKKAKKNKAPGPDMITLEMLLACEDIVVPHLVTMFNESLTNERAPQSMPDSVVRLLHKKGNCLDIGNYRPVALLRATRELEAAQPIEQTGFRSGFSTSENTLVVTEMIQKSQEYKFPLYLMFVDYKKAFDSVEFGSLWTTLSEFGVHSKIVMTLKNIYEEAEVSVRIRGQDVPVRIQKGVRQGDTISPDLFNATLEHIFRRLNWESYGFSVNGTTLTHLRFADDVVLFASSAQKIQEMANELAKESKKAGLEINFAKTFIMANRAQRNVEIDGKRIAYTDEFIYLGTLLHFADGSKTEIQRRIRSAWSVFHKFKTYLTRRNVSNIHKAKIYNKCIEPAFLYGLETWTLKKKERNLLATAQRKMMRWMLGLLDRRRNSWLYEKLKLREVREKTHGRRKSWNGDHGRKRVELDDPNPVGEMTYEQFLVKDGRQLREPTNISSNIP</sequence>
<dbReference type="Gene3D" id="3.30.70.270">
    <property type="match status" value="1"/>
</dbReference>
<dbReference type="PANTHER" id="PTHR47027">
    <property type="entry name" value="REVERSE TRANSCRIPTASE DOMAIN-CONTAINING PROTEIN"/>
    <property type="match status" value="1"/>
</dbReference>
<dbReference type="SUPFAM" id="SSF56672">
    <property type="entry name" value="DNA/RNA polymerases"/>
    <property type="match status" value="1"/>
</dbReference>
<feature type="compositionally biased region" description="Basic and acidic residues" evidence="1">
    <location>
        <begin position="436"/>
        <end position="447"/>
    </location>
</feature>
<dbReference type="InterPro" id="IPR000477">
    <property type="entry name" value="RT_dom"/>
</dbReference>
<dbReference type="Pfam" id="PF00078">
    <property type="entry name" value="RVT_1"/>
    <property type="match status" value="1"/>
</dbReference>
<gene>
    <name evidence="3" type="ORF">CAUJ_LOCUS15868</name>
</gene>